<feature type="region of interest" description="Disordered" evidence="8">
    <location>
        <begin position="158"/>
        <end position="298"/>
    </location>
</feature>
<name>A0A6A5XK67_9PLEO</name>
<keyword evidence="2" id="KW-0690">Ribosome biogenesis</keyword>
<comment type="function">
    <text evidence="5">Involved in rRNA-processing and ribosome biogenesis.</text>
</comment>
<dbReference type="SUPFAM" id="SSF88723">
    <property type="entry name" value="PIN domain-like"/>
    <property type="match status" value="1"/>
</dbReference>
<organism evidence="10 11">
    <name type="scientific">Aaosphaeria arxii CBS 175.79</name>
    <dbReference type="NCBI Taxonomy" id="1450172"/>
    <lineage>
        <taxon>Eukaryota</taxon>
        <taxon>Fungi</taxon>
        <taxon>Dikarya</taxon>
        <taxon>Ascomycota</taxon>
        <taxon>Pezizomycotina</taxon>
        <taxon>Dothideomycetes</taxon>
        <taxon>Pleosporomycetidae</taxon>
        <taxon>Pleosporales</taxon>
        <taxon>Pleosporales incertae sedis</taxon>
        <taxon>Aaosphaeria</taxon>
    </lineage>
</organism>
<dbReference type="Gene3D" id="3.40.50.1010">
    <property type="entry name" value="5'-nuclease"/>
    <property type="match status" value="1"/>
</dbReference>
<feature type="compositionally biased region" description="Basic and acidic residues" evidence="8">
    <location>
        <begin position="254"/>
        <end position="269"/>
    </location>
</feature>
<dbReference type="InterPro" id="IPR029060">
    <property type="entry name" value="PIN-like_dom_sf"/>
</dbReference>
<evidence type="ECO:0000256" key="5">
    <source>
        <dbReference type="ARBA" id="ARBA00037300"/>
    </source>
</evidence>
<dbReference type="RefSeq" id="XP_033381546.1">
    <property type="nucleotide sequence ID" value="XM_033524502.1"/>
</dbReference>
<dbReference type="PANTHER" id="PTHR12416">
    <property type="entry name" value="RRNA-PROCESSING PROTEIN UTP23 HOMOLOG"/>
    <property type="match status" value="1"/>
</dbReference>
<gene>
    <name evidence="10" type="ORF">BU24DRAFT_372413</name>
</gene>
<comment type="similarity">
    <text evidence="6">Belongs to the UTP23/FCF1 family. UTP23 subfamily.</text>
</comment>
<evidence type="ECO:0000256" key="6">
    <source>
        <dbReference type="ARBA" id="ARBA00038503"/>
    </source>
</evidence>
<dbReference type="InterPro" id="IPR006984">
    <property type="entry name" value="Fcf1/UTP23"/>
</dbReference>
<dbReference type="EMBL" id="ML978071">
    <property type="protein sequence ID" value="KAF2013207.1"/>
    <property type="molecule type" value="Genomic_DNA"/>
</dbReference>
<evidence type="ECO:0000256" key="4">
    <source>
        <dbReference type="ARBA" id="ARBA00023242"/>
    </source>
</evidence>
<comment type="subcellular location">
    <subcellularLocation>
        <location evidence="1">Nucleus</location>
        <location evidence="1">Nucleolus</location>
    </subcellularLocation>
</comment>
<dbReference type="Pfam" id="PF24779">
    <property type="entry name" value="UTP23_sensor"/>
    <property type="match status" value="1"/>
</dbReference>
<feature type="compositionally biased region" description="Basic and acidic residues" evidence="8">
    <location>
        <begin position="158"/>
        <end position="167"/>
    </location>
</feature>
<keyword evidence="3" id="KW-0698">rRNA processing</keyword>
<accession>A0A6A5XK67</accession>
<dbReference type="OrthoDB" id="25675at2759"/>
<reference evidence="10" key="1">
    <citation type="journal article" date="2020" name="Stud. Mycol.">
        <title>101 Dothideomycetes genomes: a test case for predicting lifestyles and emergence of pathogens.</title>
        <authorList>
            <person name="Haridas S."/>
            <person name="Albert R."/>
            <person name="Binder M."/>
            <person name="Bloem J."/>
            <person name="Labutti K."/>
            <person name="Salamov A."/>
            <person name="Andreopoulos B."/>
            <person name="Baker S."/>
            <person name="Barry K."/>
            <person name="Bills G."/>
            <person name="Bluhm B."/>
            <person name="Cannon C."/>
            <person name="Castanera R."/>
            <person name="Culley D."/>
            <person name="Daum C."/>
            <person name="Ezra D."/>
            <person name="Gonzalez J."/>
            <person name="Henrissat B."/>
            <person name="Kuo A."/>
            <person name="Liang C."/>
            <person name="Lipzen A."/>
            <person name="Lutzoni F."/>
            <person name="Magnuson J."/>
            <person name="Mondo S."/>
            <person name="Nolan M."/>
            <person name="Ohm R."/>
            <person name="Pangilinan J."/>
            <person name="Park H.-J."/>
            <person name="Ramirez L."/>
            <person name="Alfaro M."/>
            <person name="Sun H."/>
            <person name="Tritt A."/>
            <person name="Yoshinaga Y."/>
            <person name="Zwiers L.-H."/>
            <person name="Turgeon B."/>
            <person name="Goodwin S."/>
            <person name="Spatafora J."/>
            <person name="Crous P."/>
            <person name="Grigoriev I."/>
        </authorList>
    </citation>
    <scope>NUCLEOTIDE SEQUENCE</scope>
    <source>
        <strain evidence="10">CBS 175.79</strain>
    </source>
</reference>
<keyword evidence="4" id="KW-0539">Nucleus</keyword>
<evidence type="ECO:0000256" key="8">
    <source>
        <dbReference type="SAM" id="MobiDB-lite"/>
    </source>
</evidence>
<evidence type="ECO:0000256" key="2">
    <source>
        <dbReference type="ARBA" id="ARBA00022517"/>
    </source>
</evidence>
<evidence type="ECO:0000256" key="3">
    <source>
        <dbReference type="ARBA" id="ARBA00022552"/>
    </source>
</evidence>
<dbReference type="Pfam" id="PF04900">
    <property type="entry name" value="Fcf1"/>
    <property type="match status" value="1"/>
</dbReference>
<dbReference type="GeneID" id="54281899"/>
<feature type="domain" description="UTP23 sensor motif region" evidence="9">
    <location>
        <begin position="213"/>
        <end position="230"/>
    </location>
</feature>
<evidence type="ECO:0000313" key="10">
    <source>
        <dbReference type="EMBL" id="KAF2013207.1"/>
    </source>
</evidence>
<proteinExistence type="inferred from homology"/>
<dbReference type="GO" id="GO:0006364">
    <property type="term" value="P:rRNA processing"/>
    <property type="evidence" value="ECO:0007669"/>
    <property type="project" value="UniProtKB-KW"/>
</dbReference>
<protein>
    <recommendedName>
        <fullName evidence="7">U three protein 23</fullName>
    </recommendedName>
</protein>
<dbReference type="GO" id="GO:0032040">
    <property type="term" value="C:small-subunit processome"/>
    <property type="evidence" value="ECO:0007669"/>
    <property type="project" value="InterPro"/>
</dbReference>
<evidence type="ECO:0000313" key="11">
    <source>
        <dbReference type="Proteomes" id="UP000799778"/>
    </source>
</evidence>
<dbReference type="FunFam" id="3.40.50.1010:FF:000006">
    <property type="entry name" value="rRNA-processing protein UTP23 homolog"/>
    <property type="match status" value="1"/>
</dbReference>
<evidence type="ECO:0000259" key="9">
    <source>
        <dbReference type="Pfam" id="PF24779"/>
    </source>
</evidence>
<evidence type="ECO:0000256" key="1">
    <source>
        <dbReference type="ARBA" id="ARBA00004604"/>
    </source>
</evidence>
<sequence length="298" mass="33356">MKGKRLKKYRKEMRQYQLNFGFREPYQALCDSEVLVDAERMRLDFAGRLKGVLGGEVKIMVSQCSMRHLYNAKQKNEALIAHAKNFERRRCGHHELEEPLDTHDCITECVGPSNKHRYVVVTQDPKTRAAMRQVPGVPIVYIAKSVMILEPMAEATEDAREREEKAKFRAGLKGRGNADAGQKRKRDDDEESAGQQDESAERQSGSSSQRQKKKRARGPKQPNPLSMKKSAKKQPSQAERKTTTKPSSADGQTEDSKADGSGSRGDEGGKRKRKRKPKTQGQGQEDGATPVEVDASTS</sequence>
<keyword evidence="11" id="KW-1185">Reference proteome</keyword>
<dbReference type="CDD" id="cd09865">
    <property type="entry name" value="PIN_ScUtp23p-like"/>
    <property type="match status" value="1"/>
</dbReference>
<evidence type="ECO:0000256" key="7">
    <source>
        <dbReference type="ARBA" id="ARBA00076388"/>
    </source>
</evidence>
<dbReference type="Proteomes" id="UP000799778">
    <property type="component" value="Unassembled WGS sequence"/>
</dbReference>
<dbReference type="AlphaFoldDB" id="A0A6A5XK67"/>
<dbReference type="InterPro" id="IPR057776">
    <property type="entry name" value="UTP23_sensor"/>
</dbReference>